<keyword evidence="1" id="KW-0812">Transmembrane</keyword>
<keyword evidence="1" id="KW-1133">Transmembrane helix</keyword>
<keyword evidence="1" id="KW-0472">Membrane</keyword>
<dbReference type="EMBL" id="MFVV01000023">
    <property type="protein sequence ID" value="OGJ03222.1"/>
    <property type="molecule type" value="Genomic_DNA"/>
</dbReference>
<reference evidence="2 3" key="1">
    <citation type="journal article" date="2016" name="Nat. Commun.">
        <title>Thousands of microbial genomes shed light on interconnected biogeochemical processes in an aquifer system.</title>
        <authorList>
            <person name="Anantharaman K."/>
            <person name="Brown C.T."/>
            <person name="Hug L.A."/>
            <person name="Sharon I."/>
            <person name="Castelle C.J."/>
            <person name="Probst A.J."/>
            <person name="Thomas B.C."/>
            <person name="Singh A."/>
            <person name="Wilkins M.J."/>
            <person name="Karaoz U."/>
            <person name="Brodie E.L."/>
            <person name="Williams K.H."/>
            <person name="Hubbard S.S."/>
            <person name="Banfield J.F."/>
        </authorList>
    </citation>
    <scope>NUCLEOTIDE SEQUENCE [LARGE SCALE GENOMIC DNA]</scope>
</reference>
<dbReference type="AlphaFoldDB" id="A0A1F6YA50"/>
<dbReference type="Proteomes" id="UP000176192">
    <property type="component" value="Unassembled WGS sequence"/>
</dbReference>
<feature type="transmembrane region" description="Helical" evidence="1">
    <location>
        <begin position="45"/>
        <end position="65"/>
    </location>
</feature>
<evidence type="ECO:0000313" key="3">
    <source>
        <dbReference type="Proteomes" id="UP000176192"/>
    </source>
</evidence>
<comment type="caution">
    <text evidence="2">The sequence shown here is derived from an EMBL/GenBank/DDBJ whole genome shotgun (WGS) entry which is preliminary data.</text>
</comment>
<evidence type="ECO:0000256" key="1">
    <source>
        <dbReference type="SAM" id="Phobius"/>
    </source>
</evidence>
<organism evidence="2 3">
    <name type="scientific">Candidatus Nomurabacteria bacterium RIFCSPLOWO2_12_FULL_46_14</name>
    <dbReference type="NCBI Taxonomy" id="1801797"/>
    <lineage>
        <taxon>Bacteria</taxon>
        <taxon>Candidatus Nomuraibacteriota</taxon>
    </lineage>
</organism>
<accession>A0A1F6YA50</accession>
<proteinExistence type="predicted"/>
<sequence length="208" mass="24776">MDGVNKFLEDPLLSYKYLSPEYLFDRMRSFVEWFYHLFFQEGTLSGFKVILSLLSIFFLFVIAYTSTRMLEIRRKEKEHLVHEIAEYARHQEAKQREKIGEEVSKNENWRNVLAHLVSPNLNDWKLAILEADTMLEGLLTQLGFEGENIGEKLKLLDKEKFRNLNFAWEAHAMRNRIAHEGIDFTFSHAEANRIIALYEQIFRDYDYI</sequence>
<protein>
    <submittedName>
        <fullName evidence="2">Uncharacterized protein</fullName>
    </submittedName>
</protein>
<name>A0A1F6YA50_9BACT</name>
<gene>
    <name evidence="2" type="ORF">A3G06_00825</name>
</gene>
<evidence type="ECO:0000313" key="2">
    <source>
        <dbReference type="EMBL" id="OGJ03222.1"/>
    </source>
</evidence>
<dbReference type="STRING" id="1801797.A3G06_00825"/>